<reference evidence="1 2" key="1">
    <citation type="submission" date="2019-08" db="EMBL/GenBank/DDBJ databases">
        <authorList>
            <person name="Peeters C."/>
        </authorList>
    </citation>
    <scope>NUCLEOTIDE SEQUENCE [LARGE SCALE GENOMIC DNA]</scope>
    <source>
        <strain evidence="1 2">LMG 30175</strain>
    </source>
</reference>
<dbReference type="Gene3D" id="1.20.5.420">
    <property type="entry name" value="Immunoglobulin FC, subunit C"/>
    <property type="match status" value="1"/>
</dbReference>
<dbReference type="NCBIfam" id="TIGR02501">
    <property type="entry name" value="type_III_yscE"/>
    <property type="match status" value="1"/>
</dbReference>
<dbReference type="InterPro" id="IPR012671">
    <property type="entry name" value="T3SS_PscE/YscE"/>
</dbReference>
<evidence type="ECO:0000313" key="1">
    <source>
        <dbReference type="EMBL" id="VVE59176.1"/>
    </source>
</evidence>
<organism evidence="1 2">
    <name type="scientific">Pandoraea terrae</name>
    <dbReference type="NCBI Taxonomy" id="1537710"/>
    <lineage>
        <taxon>Bacteria</taxon>
        <taxon>Pseudomonadati</taxon>
        <taxon>Pseudomonadota</taxon>
        <taxon>Betaproteobacteria</taxon>
        <taxon>Burkholderiales</taxon>
        <taxon>Burkholderiaceae</taxon>
        <taxon>Pandoraea</taxon>
    </lineage>
</organism>
<evidence type="ECO:0000313" key="2">
    <source>
        <dbReference type="Proteomes" id="UP000414233"/>
    </source>
</evidence>
<dbReference type="Proteomes" id="UP000414233">
    <property type="component" value="Unassembled WGS sequence"/>
</dbReference>
<evidence type="ECO:0008006" key="3">
    <source>
        <dbReference type="Google" id="ProtNLM"/>
    </source>
</evidence>
<dbReference type="Pfam" id="PF08988">
    <property type="entry name" value="T3SS_needle_E"/>
    <property type="match status" value="1"/>
</dbReference>
<dbReference type="AlphaFoldDB" id="A0A5E4ZDS1"/>
<gene>
    <name evidence="1" type="ORF">PTE30175_05395</name>
</gene>
<name>A0A5E4ZDS1_9BURK</name>
<dbReference type="EMBL" id="CABPRZ010000040">
    <property type="protein sequence ID" value="VVE59176.1"/>
    <property type="molecule type" value="Genomic_DNA"/>
</dbReference>
<sequence>MTLTNLENRLRDGGPALAGERDALVHALRALGAALREGHPPAHHRALTAQANACAAAIDVIDKLAARYRRNG</sequence>
<accession>A0A5E4ZDS1</accession>
<keyword evidence="2" id="KW-1185">Reference proteome</keyword>
<proteinExistence type="predicted"/>
<dbReference type="RefSeq" id="WP_150700115.1">
    <property type="nucleotide sequence ID" value="NZ_CABPRZ010000040.1"/>
</dbReference>
<protein>
    <recommendedName>
        <fullName evidence="3">EscE/YscE/SsaE family type III secretion system needle protein co-chaperone</fullName>
    </recommendedName>
</protein>